<dbReference type="GO" id="GO:0047134">
    <property type="term" value="F:protein-disulfide reductase [NAD(P)H] activity"/>
    <property type="evidence" value="ECO:0007669"/>
    <property type="project" value="InterPro"/>
</dbReference>
<dbReference type="HOGENOM" id="CLU_120161_2_0_1"/>
<dbReference type="Proteomes" id="UP000001744">
    <property type="component" value="Unassembled WGS sequence"/>
</dbReference>
<dbReference type="Pfam" id="PF06110">
    <property type="entry name" value="TXD17-like_Trx"/>
    <property type="match status" value="1"/>
</dbReference>
<dbReference type="JaponicusDB" id="SJAG_00489"/>
<dbReference type="InterPro" id="IPR036249">
    <property type="entry name" value="Thioredoxin-like_sf"/>
</dbReference>
<dbReference type="Gene3D" id="3.40.30.10">
    <property type="entry name" value="Glutaredoxin"/>
    <property type="match status" value="1"/>
</dbReference>
<dbReference type="InterPro" id="IPR045108">
    <property type="entry name" value="TXNDC17-like"/>
</dbReference>
<comment type="similarity">
    <text evidence="1">Belongs to the thioredoxin family.</text>
</comment>
<sequence length="124" mass="13932">MLKELISGSLEATLKAIPKGKTLYVAYLASIDPRTKQPWCPTVRAALPSFNSTFNNSNKLDLVHVYVGGVSQWKTPANEYRIKYGITAVPTLGRYTRTEDGTLEQDLLVDYDCLDAKKFQKFVQ</sequence>
<dbReference type="AlphaFoldDB" id="B6JVS3"/>
<dbReference type="SUPFAM" id="SSF52833">
    <property type="entry name" value="Thioredoxin-like"/>
    <property type="match status" value="1"/>
</dbReference>
<dbReference type="InterPro" id="IPR010357">
    <property type="entry name" value="TXNDC17_dom"/>
</dbReference>
<feature type="domain" description="Thioredoxin" evidence="2">
    <location>
        <begin position="12"/>
        <end position="105"/>
    </location>
</feature>
<dbReference type="GeneID" id="7047986"/>
<dbReference type="OMA" id="DYDCLDA"/>
<evidence type="ECO:0000256" key="1">
    <source>
        <dbReference type="ARBA" id="ARBA00008987"/>
    </source>
</evidence>
<dbReference type="PANTHER" id="PTHR12452">
    <property type="entry name" value="42-9-9 PROTEIN-RELATED"/>
    <property type="match status" value="1"/>
</dbReference>
<protein>
    <submittedName>
        <fullName evidence="3">DUF953 family protein</fullName>
    </submittedName>
</protein>
<dbReference type="RefSeq" id="XP_002171767.1">
    <property type="nucleotide sequence ID" value="XM_002171731.1"/>
</dbReference>
<gene>
    <name evidence="3" type="ORF">SJAG_00489</name>
</gene>
<name>B6JVS3_SCHJY</name>
<accession>B6JVS3</accession>
<evidence type="ECO:0000259" key="2">
    <source>
        <dbReference type="Pfam" id="PF06110"/>
    </source>
</evidence>
<dbReference type="EMBL" id="KE651166">
    <property type="protein sequence ID" value="EEB05474.1"/>
    <property type="molecule type" value="Genomic_DNA"/>
</dbReference>
<keyword evidence="4" id="KW-1185">Reference proteome</keyword>
<proteinExistence type="inferred from homology"/>
<dbReference type="OrthoDB" id="78947at2759"/>
<reference evidence="3 4" key="1">
    <citation type="journal article" date="2011" name="Science">
        <title>Comparative functional genomics of the fission yeasts.</title>
        <authorList>
            <person name="Rhind N."/>
            <person name="Chen Z."/>
            <person name="Yassour M."/>
            <person name="Thompson D.A."/>
            <person name="Haas B.J."/>
            <person name="Habib N."/>
            <person name="Wapinski I."/>
            <person name="Roy S."/>
            <person name="Lin M.F."/>
            <person name="Heiman D.I."/>
            <person name="Young S.K."/>
            <person name="Furuya K."/>
            <person name="Guo Y."/>
            <person name="Pidoux A."/>
            <person name="Chen H.M."/>
            <person name="Robbertse B."/>
            <person name="Goldberg J.M."/>
            <person name="Aoki K."/>
            <person name="Bayne E.H."/>
            <person name="Berlin A.M."/>
            <person name="Desjardins C.A."/>
            <person name="Dobbs E."/>
            <person name="Dukaj L."/>
            <person name="Fan L."/>
            <person name="FitzGerald M.G."/>
            <person name="French C."/>
            <person name="Gujja S."/>
            <person name="Hansen K."/>
            <person name="Keifenheim D."/>
            <person name="Levin J.Z."/>
            <person name="Mosher R.A."/>
            <person name="Mueller C.A."/>
            <person name="Pfiffner J."/>
            <person name="Priest M."/>
            <person name="Russ C."/>
            <person name="Smialowska A."/>
            <person name="Swoboda P."/>
            <person name="Sykes S.M."/>
            <person name="Vaughn M."/>
            <person name="Vengrova S."/>
            <person name="Yoder R."/>
            <person name="Zeng Q."/>
            <person name="Allshire R."/>
            <person name="Baulcombe D."/>
            <person name="Birren B.W."/>
            <person name="Brown W."/>
            <person name="Ekwall K."/>
            <person name="Kellis M."/>
            <person name="Leatherwood J."/>
            <person name="Levin H."/>
            <person name="Margalit H."/>
            <person name="Martienssen R."/>
            <person name="Nieduszynski C.A."/>
            <person name="Spatafora J.W."/>
            <person name="Friedman N."/>
            <person name="Dalgaard J.Z."/>
            <person name="Baumann P."/>
            <person name="Niki H."/>
            <person name="Regev A."/>
            <person name="Nusbaum C."/>
        </authorList>
    </citation>
    <scope>NUCLEOTIDE SEQUENCE [LARGE SCALE GENOMIC DNA]</scope>
    <source>
        <strain evidence="4">yFS275 / FY16936</strain>
    </source>
</reference>
<evidence type="ECO:0000313" key="3">
    <source>
        <dbReference type="EMBL" id="EEB05474.1"/>
    </source>
</evidence>
<evidence type="ECO:0000313" key="4">
    <source>
        <dbReference type="Proteomes" id="UP000001744"/>
    </source>
</evidence>
<dbReference type="STRING" id="402676.B6JVS3"/>
<dbReference type="VEuPathDB" id="FungiDB:SJAG_00489"/>
<organism evidence="3 4">
    <name type="scientific">Schizosaccharomyces japonicus (strain yFS275 / FY16936)</name>
    <name type="common">Fission yeast</name>
    <dbReference type="NCBI Taxonomy" id="402676"/>
    <lineage>
        <taxon>Eukaryota</taxon>
        <taxon>Fungi</taxon>
        <taxon>Dikarya</taxon>
        <taxon>Ascomycota</taxon>
        <taxon>Taphrinomycotina</taxon>
        <taxon>Schizosaccharomycetes</taxon>
        <taxon>Schizosaccharomycetales</taxon>
        <taxon>Schizosaccharomycetaceae</taxon>
        <taxon>Schizosaccharomyces</taxon>
    </lineage>
</organism>
<dbReference type="eggNOG" id="KOG3425">
    <property type="taxonomic scope" value="Eukaryota"/>
</dbReference>
<dbReference type="PANTHER" id="PTHR12452:SF0">
    <property type="entry name" value="THIOREDOXIN DOMAIN-CONTAINING PROTEIN 17"/>
    <property type="match status" value="1"/>
</dbReference>